<name>A0A4U5M8Z2_STECR</name>
<evidence type="ECO:0000256" key="3">
    <source>
        <dbReference type="SAM" id="MobiDB-lite"/>
    </source>
</evidence>
<dbReference type="CDD" id="cd21504">
    <property type="entry name" value="PPP2R3A_B-like"/>
    <property type="match status" value="1"/>
</dbReference>
<dbReference type="InterPro" id="IPR011992">
    <property type="entry name" value="EF-hand-dom_pair"/>
</dbReference>
<dbReference type="InterPro" id="IPR018247">
    <property type="entry name" value="EF_Hand_1_Ca_BS"/>
</dbReference>
<feature type="compositionally biased region" description="Low complexity" evidence="3">
    <location>
        <begin position="88"/>
        <end position="100"/>
    </location>
</feature>
<evidence type="ECO:0000256" key="1">
    <source>
        <dbReference type="ARBA" id="ARBA00022723"/>
    </source>
</evidence>
<sequence>MFSPPLHVAQMSTEAKELLAPLFTASISKLNLESVEKFIAETELIDVAFELDTHTLLDLYHKSRTNDLQSQKASIHRKDTEDSAAEFSELSSSPSRSSKPPQSPRTPGRESASSARRLNSLLEYKGASFEPDISAGACFQTIVNSTYDDKPIKSSCTAKFPRSAQGSVPKLDFDSSDSGLLSSPVSSLEPREEAESNEEETTRHKTSKIAESLALIPRFFFPSGKPISQAENDAVLEKVRHAFAVFNGGTIHKTCDLREICAAMGVPLHWKRPLYDAIARATGYAFYGDDELPPLVFKDFCVYWKEMTRVAHDEASRFVFTLAAGSSAKLSKVRDFLVHKDFMPMIRDLIETHPGLGFLADALNFHRSYVDVVVGRIFWNVNRSWSGKITAAELKNLIYSSYDRPELQLKPKPETIRLLETTDDVNKLTDFFSYEHFYVIYCNFWDLDEDHDMLISRQDLAKYSNHGITNRIVDRIFSGAVTRGAKGTKVDKIGFYEFISFMQAEEDKRNPASIEYWFRVLDLDGDGVISLYEMEYFYEAVESKMREEGYETMAFNDVACNLLDMVSPAQPNCVTLRDLKNCALCHRFFNTLVNMSKYYEQESSEGDRDQQDAQESSDWDRFCEVEYKRQSENDDDEFEEPEQDLEE</sequence>
<feature type="region of interest" description="Disordered" evidence="3">
    <location>
        <begin position="627"/>
        <end position="647"/>
    </location>
</feature>
<dbReference type="PANTHER" id="PTHR14095:SF0">
    <property type="entry name" value="MIP22305P"/>
    <property type="match status" value="1"/>
</dbReference>
<dbReference type="Gene3D" id="1.10.238.230">
    <property type="match status" value="1"/>
</dbReference>
<gene>
    <name evidence="5" type="ORF">L596_025841</name>
</gene>
<dbReference type="Gene3D" id="1.10.238.10">
    <property type="entry name" value="EF-hand"/>
    <property type="match status" value="1"/>
</dbReference>
<protein>
    <recommendedName>
        <fullName evidence="4">EF-hand domain-containing protein</fullName>
    </recommendedName>
</protein>
<comment type="caution">
    <text evidence="5">The sequence shown here is derived from an EMBL/GenBank/DDBJ whole genome shotgun (WGS) entry which is preliminary data.</text>
</comment>
<feature type="region of interest" description="Disordered" evidence="3">
    <location>
        <begin position="68"/>
        <end position="115"/>
    </location>
</feature>
<feature type="compositionally biased region" description="Acidic residues" evidence="3">
    <location>
        <begin position="633"/>
        <end position="647"/>
    </location>
</feature>
<dbReference type="OrthoDB" id="5586at2759"/>
<reference evidence="5 6" key="2">
    <citation type="journal article" date="2019" name="G3 (Bethesda)">
        <title>Hybrid Assembly of the Genome of the Entomopathogenic Nematode Steinernema carpocapsae Identifies the X-Chromosome.</title>
        <authorList>
            <person name="Serra L."/>
            <person name="Macchietto M."/>
            <person name="Macias-Munoz A."/>
            <person name="McGill C.J."/>
            <person name="Rodriguez I.M."/>
            <person name="Rodriguez B."/>
            <person name="Murad R."/>
            <person name="Mortazavi A."/>
        </authorList>
    </citation>
    <scope>NUCLEOTIDE SEQUENCE [LARGE SCALE GENOMIC DNA]</scope>
    <source>
        <strain evidence="5 6">ALL</strain>
    </source>
</reference>
<keyword evidence="2" id="KW-0106">Calcium</keyword>
<dbReference type="PANTHER" id="PTHR14095">
    <property type="entry name" value="PHOSPHATASE 2A REGULATORY SUBUNIT-RELATED"/>
    <property type="match status" value="1"/>
</dbReference>
<dbReference type="Pfam" id="PF17958">
    <property type="entry name" value="EF-hand_13"/>
    <property type="match status" value="1"/>
</dbReference>
<dbReference type="PROSITE" id="PS50222">
    <property type="entry name" value="EF_HAND_2"/>
    <property type="match status" value="1"/>
</dbReference>
<feature type="domain" description="EF-hand" evidence="4">
    <location>
        <begin position="509"/>
        <end position="544"/>
    </location>
</feature>
<dbReference type="AlphaFoldDB" id="A0A4U5M8Z2"/>
<evidence type="ECO:0000313" key="5">
    <source>
        <dbReference type="EMBL" id="TKR65436.1"/>
    </source>
</evidence>
<dbReference type="InterPro" id="IPR041534">
    <property type="entry name" value="EF-hand_13"/>
</dbReference>
<feature type="region of interest" description="Disordered" evidence="3">
    <location>
        <begin position="162"/>
        <end position="207"/>
    </location>
</feature>
<dbReference type="Pfam" id="PF13499">
    <property type="entry name" value="EF-hand_7"/>
    <property type="match status" value="1"/>
</dbReference>
<dbReference type="GO" id="GO:0019888">
    <property type="term" value="F:protein phosphatase regulator activity"/>
    <property type="evidence" value="ECO:0007669"/>
    <property type="project" value="TreeGrafter"/>
</dbReference>
<evidence type="ECO:0000256" key="2">
    <source>
        <dbReference type="ARBA" id="ARBA00022837"/>
    </source>
</evidence>
<dbReference type="InterPro" id="IPR002048">
    <property type="entry name" value="EF_hand_dom"/>
</dbReference>
<keyword evidence="1" id="KW-0479">Metal-binding</keyword>
<accession>A0A4U5M8Z2</accession>
<evidence type="ECO:0000259" key="4">
    <source>
        <dbReference type="PROSITE" id="PS50222"/>
    </source>
</evidence>
<dbReference type="FunFam" id="1.10.238.10:FF:000025">
    <property type="entry name" value="serine/threonine-protein phosphatase 2A regulatory subunit B'' subunit alpha"/>
    <property type="match status" value="1"/>
</dbReference>
<dbReference type="STRING" id="34508.A0A4U5M8Z2"/>
<feature type="compositionally biased region" description="Low complexity" evidence="3">
    <location>
        <begin position="176"/>
        <end position="188"/>
    </location>
</feature>
<dbReference type="GO" id="GO:0005509">
    <property type="term" value="F:calcium ion binding"/>
    <property type="evidence" value="ECO:0007669"/>
    <property type="project" value="InterPro"/>
</dbReference>
<dbReference type="Gene3D" id="1.10.238.220">
    <property type="match status" value="1"/>
</dbReference>
<dbReference type="Proteomes" id="UP000298663">
    <property type="component" value="Unassembled WGS sequence"/>
</dbReference>
<keyword evidence="6" id="KW-1185">Reference proteome</keyword>
<proteinExistence type="predicted"/>
<reference evidence="5 6" key="1">
    <citation type="journal article" date="2015" name="Genome Biol.">
        <title>Comparative genomics of Steinernema reveals deeply conserved gene regulatory networks.</title>
        <authorList>
            <person name="Dillman A.R."/>
            <person name="Macchietto M."/>
            <person name="Porter C.F."/>
            <person name="Rogers A."/>
            <person name="Williams B."/>
            <person name="Antoshechkin I."/>
            <person name="Lee M.M."/>
            <person name="Goodwin Z."/>
            <person name="Lu X."/>
            <person name="Lewis E.E."/>
            <person name="Goodrich-Blair H."/>
            <person name="Stock S.P."/>
            <person name="Adams B.J."/>
            <person name="Sternberg P.W."/>
            <person name="Mortazavi A."/>
        </authorList>
    </citation>
    <scope>NUCLEOTIDE SEQUENCE [LARGE SCALE GENOMIC DNA]</scope>
    <source>
        <strain evidence="5 6">ALL</strain>
    </source>
</reference>
<evidence type="ECO:0000313" key="6">
    <source>
        <dbReference type="Proteomes" id="UP000298663"/>
    </source>
</evidence>
<dbReference type="PROSITE" id="PS00018">
    <property type="entry name" value="EF_HAND_1"/>
    <property type="match status" value="1"/>
</dbReference>
<organism evidence="5 6">
    <name type="scientific">Steinernema carpocapsae</name>
    <name type="common">Entomopathogenic nematode</name>
    <dbReference type="NCBI Taxonomy" id="34508"/>
    <lineage>
        <taxon>Eukaryota</taxon>
        <taxon>Metazoa</taxon>
        <taxon>Ecdysozoa</taxon>
        <taxon>Nematoda</taxon>
        <taxon>Chromadorea</taxon>
        <taxon>Rhabditida</taxon>
        <taxon>Tylenchina</taxon>
        <taxon>Panagrolaimomorpha</taxon>
        <taxon>Strongyloidoidea</taxon>
        <taxon>Steinernematidae</taxon>
        <taxon>Steinernema</taxon>
    </lineage>
</organism>
<dbReference type="GO" id="GO:0000159">
    <property type="term" value="C:protein phosphatase type 2A complex"/>
    <property type="evidence" value="ECO:0007669"/>
    <property type="project" value="TreeGrafter"/>
</dbReference>
<dbReference type="EMBL" id="AZBU02000009">
    <property type="protein sequence ID" value="TKR65436.1"/>
    <property type="molecule type" value="Genomic_DNA"/>
</dbReference>
<dbReference type="SUPFAM" id="SSF47473">
    <property type="entry name" value="EF-hand"/>
    <property type="match status" value="1"/>
</dbReference>